<dbReference type="Pfam" id="PF02020">
    <property type="entry name" value="W2"/>
    <property type="match status" value="1"/>
</dbReference>
<reference evidence="9" key="1">
    <citation type="submission" date="2022-10" db="EMBL/GenBank/DDBJ databases">
        <title>Novel sulphate-reducing endosymbionts in the free-living metamonad Anaeramoeba.</title>
        <authorList>
            <person name="Jerlstrom-Hultqvist J."/>
            <person name="Cepicka I."/>
            <person name="Gallot-Lavallee L."/>
            <person name="Salas-Leiva D."/>
            <person name="Curtis B.A."/>
            <person name="Zahonova K."/>
            <person name="Pipaliya S."/>
            <person name="Dacks J."/>
            <person name="Roger A.J."/>
        </authorList>
    </citation>
    <scope>NUCLEOTIDE SEQUENCE</scope>
    <source>
        <strain evidence="9">BMAN</strain>
    </source>
</reference>
<keyword evidence="10" id="KW-1185">Reference proteome</keyword>
<comment type="subcellular location">
    <subcellularLocation>
        <location evidence="1">Cytoplasm</location>
        <location evidence="1">Cytosol</location>
    </subcellularLocation>
</comment>
<evidence type="ECO:0000313" key="10">
    <source>
        <dbReference type="Proteomes" id="UP001149090"/>
    </source>
</evidence>
<evidence type="ECO:0000313" key="9">
    <source>
        <dbReference type="EMBL" id="KAJ5076418.1"/>
    </source>
</evidence>
<organism evidence="9 10">
    <name type="scientific">Anaeramoeba ignava</name>
    <name type="common">Anaerobic marine amoeba</name>
    <dbReference type="NCBI Taxonomy" id="1746090"/>
    <lineage>
        <taxon>Eukaryota</taxon>
        <taxon>Metamonada</taxon>
        <taxon>Anaeramoebidae</taxon>
        <taxon>Anaeramoeba</taxon>
    </lineage>
</organism>
<dbReference type="InterPro" id="IPR003307">
    <property type="entry name" value="W2_domain"/>
</dbReference>
<feature type="domain" description="W2" evidence="8">
    <location>
        <begin position="491"/>
        <end position="669"/>
    </location>
</feature>
<dbReference type="Gene3D" id="3.90.550.10">
    <property type="entry name" value="Spore Coat Polysaccharide Biosynthesis Protein SpsA, Chain A"/>
    <property type="match status" value="1"/>
</dbReference>
<comment type="subunit">
    <text evidence="6">Component of the translation initiation factor 2B (eIF2B) complex which is a heterodecamer of two sets of five different subunits: alpha, beta, gamma, delta and epsilon. Subunits alpha, beta and delta comprise a regulatory subcomplex and subunits epsilon and gamma comprise a catalytic subcomplex. Within the complex, the hexameric regulatory complex resides at the center, with the two heterodimeric catalytic subcomplexes bound on opposite sides.</text>
</comment>
<dbReference type="InterPro" id="IPR016024">
    <property type="entry name" value="ARM-type_fold"/>
</dbReference>
<dbReference type="SMART" id="SM00515">
    <property type="entry name" value="eIF5C"/>
    <property type="match status" value="1"/>
</dbReference>
<keyword evidence="9" id="KW-0648">Protein biosynthesis</keyword>
<dbReference type="GO" id="GO:0005851">
    <property type="term" value="C:eukaryotic translation initiation factor 2B complex"/>
    <property type="evidence" value="ECO:0007669"/>
    <property type="project" value="TreeGrafter"/>
</dbReference>
<dbReference type="GO" id="GO:0003743">
    <property type="term" value="F:translation initiation factor activity"/>
    <property type="evidence" value="ECO:0007669"/>
    <property type="project" value="UniProtKB-KW"/>
</dbReference>
<dbReference type="Pfam" id="PF25084">
    <property type="entry name" value="LbH_EIF2B"/>
    <property type="match status" value="1"/>
</dbReference>
<evidence type="ECO:0000256" key="1">
    <source>
        <dbReference type="ARBA" id="ARBA00004514"/>
    </source>
</evidence>
<comment type="similarity">
    <text evidence="2">Belongs to the eIF-2B gamma/epsilon subunits family.</text>
</comment>
<dbReference type="InterPro" id="IPR051956">
    <property type="entry name" value="eIF2B_epsilon"/>
</dbReference>
<dbReference type="PROSITE" id="PS51363">
    <property type="entry name" value="W2"/>
    <property type="match status" value="1"/>
</dbReference>
<dbReference type="PANTHER" id="PTHR45887:SF1">
    <property type="entry name" value="TRANSLATION INITIATION FACTOR EIF-2B SUBUNIT EPSILON"/>
    <property type="match status" value="1"/>
</dbReference>
<protein>
    <recommendedName>
        <fullName evidence="4">Translation initiation factor eIF2B subunit epsilon</fullName>
    </recommendedName>
    <alternativeName>
        <fullName evidence="5">eIF2B GDP-GTP exchange factor subunit epsilon</fullName>
    </alternativeName>
</protein>
<dbReference type="InterPro" id="IPR056764">
    <property type="entry name" value="LbH_EIF2B3/5"/>
</dbReference>
<evidence type="ECO:0000259" key="8">
    <source>
        <dbReference type="PROSITE" id="PS51363"/>
    </source>
</evidence>
<evidence type="ECO:0000256" key="7">
    <source>
        <dbReference type="SAM" id="MobiDB-lite"/>
    </source>
</evidence>
<gene>
    <name evidence="9" type="ORF">M0811_06418</name>
</gene>
<dbReference type="InterPro" id="IPR044123">
    <property type="entry name" value="W2_eIF2B_epsilon"/>
</dbReference>
<accession>A0A9Q0LS04</accession>
<dbReference type="PANTHER" id="PTHR45887">
    <property type="entry name" value="TRANSLATION INITIATION FACTOR EIF-2B SUBUNIT EPSILON"/>
    <property type="match status" value="1"/>
</dbReference>
<dbReference type="CDD" id="cd11558">
    <property type="entry name" value="W2_eIF2B_epsilon"/>
    <property type="match status" value="1"/>
</dbReference>
<dbReference type="OMA" id="LAQSCKI"/>
<dbReference type="SUPFAM" id="SSF53448">
    <property type="entry name" value="Nucleotide-diphospho-sugar transferases"/>
    <property type="match status" value="1"/>
</dbReference>
<name>A0A9Q0LS04_ANAIG</name>
<keyword evidence="9" id="KW-0396">Initiation factor</keyword>
<proteinExistence type="inferred from homology"/>
<dbReference type="Proteomes" id="UP001149090">
    <property type="component" value="Unassembled WGS sequence"/>
</dbReference>
<dbReference type="Gene3D" id="2.160.10.10">
    <property type="entry name" value="Hexapeptide repeat proteins"/>
    <property type="match status" value="1"/>
</dbReference>
<dbReference type="Gene3D" id="1.25.40.180">
    <property type="match status" value="1"/>
</dbReference>
<evidence type="ECO:0000256" key="2">
    <source>
        <dbReference type="ARBA" id="ARBA00007878"/>
    </source>
</evidence>
<dbReference type="GO" id="GO:0031369">
    <property type="term" value="F:translation initiation factor binding"/>
    <property type="evidence" value="ECO:0007669"/>
    <property type="project" value="InterPro"/>
</dbReference>
<dbReference type="OrthoDB" id="424572at2759"/>
<feature type="region of interest" description="Disordered" evidence="7">
    <location>
        <begin position="661"/>
        <end position="713"/>
    </location>
</feature>
<sequence length="713" mass="83675">MKKNHSFKRKQKVKKDNSLQAIIFAGDFQPKFSPISIEKPNWMFPVLNIELLQYTIDFLEMNDIHEIAIYTGTKNEKINHFIKKCKKCSGSRIQIKEFEGNNCSCLGDVLTYIDKSSDFLITRDFVLVSGNTISNFDLSHSISQFKKRKKKGIENVMTIVMQKKTPIHTNWSDNLIVGIDKETNQLVYYEKIPDKKLTLPVEKFKKYNDLTIHNNIIDPHIYICSFEILSLLEYDTRHWKDLIHTIMNNEETQRTKIHVSMIKNGYVGRIHDFSSYLNVSIDLMKRWCYPIVPEKNSLSLNTEYRHFRSSIYKENNVEIDRKAELPSNVLIGSQTSIQQNSRIINSVIGRNCKIGKFVDIKNSILWNGVEIGDNCVINNSLICQNALIESKSKIINCLISSDVKIDRGINLSNERITTIQDIKPYIQDLKEKMFDFEQQYGGEIRLEIRDKKNQIVGLNGYGNRFIFPEKKQTNLTKQENQEINQQANLELQPEVKFRQEIQNIISLLNQDSLPQNILVDVLSLKLAYNRTDTAKTVFYMILERAMKVSDSDLKVFLQEAESSFEKWEKPTYNNLNFWQQFCSTNENQLDIIYSIEYFLIANPQFSNVFVHLLKMIYDQEIVEENVILQWFESEIDQQEEEKEKFQEFKKQSEVFINWLKEALEESESDEDDEDESNESNESNENENENDNENENENDNENENENENENDEKK</sequence>
<dbReference type="InterPro" id="IPR029044">
    <property type="entry name" value="Nucleotide-diphossugar_trans"/>
</dbReference>
<dbReference type="AlphaFoldDB" id="A0A9Q0LS04"/>
<keyword evidence="3" id="KW-0963">Cytoplasm</keyword>
<evidence type="ECO:0000256" key="6">
    <source>
        <dbReference type="ARBA" id="ARBA00046432"/>
    </source>
</evidence>
<feature type="compositionally biased region" description="Acidic residues" evidence="7">
    <location>
        <begin position="664"/>
        <end position="713"/>
    </location>
</feature>
<dbReference type="GO" id="GO:0005085">
    <property type="term" value="F:guanyl-nucleotide exchange factor activity"/>
    <property type="evidence" value="ECO:0007669"/>
    <property type="project" value="InterPro"/>
</dbReference>
<evidence type="ECO:0000256" key="5">
    <source>
        <dbReference type="ARBA" id="ARBA00044345"/>
    </source>
</evidence>
<comment type="caution">
    <text evidence="9">The sequence shown here is derived from an EMBL/GenBank/DDBJ whole genome shotgun (WGS) entry which is preliminary data.</text>
</comment>
<dbReference type="SUPFAM" id="SSF48371">
    <property type="entry name" value="ARM repeat"/>
    <property type="match status" value="1"/>
</dbReference>
<dbReference type="EMBL" id="JAPDFW010000061">
    <property type="protein sequence ID" value="KAJ5076418.1"/>
    <property type="molecule type" value="Genomic_DNA"/>
</dbReference>
<evidence type="ECO:0000256" key="3">
    <source>
        <dbReference type="ARBA" id="ARBA00022490"/>
    </source>
</evidence>
<evidence type="ECO:0000256" key="4">
    <source>
        <dbReference type="ARBA" id="ARBA00044144"/>
    </source>
</evidence>